<comment type="caution">
    <text evidence="2">The sequence shown here is derived from an EMBL/GenBank/DDBJ whole genome shotgun (WGS) entry which is preliminary data.</text>
</comment>
<dbReference type="AlphaFoldDB" id="A0A7X2IKC2"/>
<keyword evidence="3" id="KW-1185">Reference proteome</keyword>
<dbReference type="Gene3D" id="2.170.130.10">
    <property type="entry name" value="TonB-dependent receptor, plug domain"/>
    <property type="match status" value="1"/>
</dbReference>
<protein>
    <recommendedName>
        <fullName evidence="4">TonB-dependent receptor</fullName>
    </recommendedName>
</protein>
<evidence type="ECO:0000313" key="2">
    <source>
        <dbReference type="EMBL" id="MRV71308.1"/>
    </source>
</evidence>
<feature type="signal peptide" evidence="1">
    <location>
        <begin position="1"/>
        <end position="26"/>
    </location>
</feature>
<dbReference type="RefSeq" id="WP_154371780.1">
    <property type="nucleotide sequence ID" value="NZ_WKJJ01000003.1"/>
</dbReference>
<gene>
    <name evidence="2" type="ORF">GJ700_06185</name>
</gene>
<dbReference type="EMBL" id="WKJJ01000003">
    <property type="protein sequence ID" value="MRV71308.1"/>
    <property type="molecule type" value="Genomic_DNA"/>
</dbReference>
<proteinExistence type="predicted"/>
<accession>A0A7X2IKC2</accession>
<reference evidence="2 3" key="1">
    <citation type="submission" date="2019-11" db="EMBL/GenBank/DDBJ databases">
        <title>Novel species isolated from a subtropical stream in China.</title>
        <authorList>
            <person name="Lu H."/>
        </authorList>
    </citation>
    <scope>NUCLEOTIDE SEQUENCE [LARGE SCALE GENOMIC DNA]</scope>
    <source>
        <strain evidence="2 3">FT92W</strain>
    </source>
</reference>
<name>A0A7X2IKC2_9BURK</name>
<evidence type="ECO:0000256" key="1">
    <source>
        <dbReference type="SAM" id="SignalP"/>
    </source>
</evidence>
<dbReference type="Proteomes" id="UP000446768">
    <property type="component" value="Unassembled WGS sequence"/>
</dbReference>
<dbReference type="SUPFAM" id="SSF56935">
    <property type="entry name" value="Porins"/>
    <property type="match status" value="1"/>
</dbReference>
<evidence type="ECO:0000313" key="3">
    <source>
        <dbReference type="Proteomes" id="UP000446768"/>
    </source>
</evidence>
<dbReference type="InterPro" id="IPR037066">
    <property type="entry name" value="Plug_dom_sf"/>
</dbReference>
<organism evidence="2 3">
    <name type="scientific">Pseudoduganella rivuli</name>
    <dbReference type="NCBI Taxonomy" id="2666085"/>
    <lineage>
        <taxon>Bacteria</taxon>
        <taxon>Pseudomonadati</taxon>
        <taxon>Pseudomonadota</taxon>
        <taxon>Betaproteobacteria</taxon>
        <taxon>Burkholderiales</taxon>
        <taxon>Oxalobacteraceae</taxon>
        <taxon>Telluria group</taxon>
        <taxon>Pseudoduganella</taxon>
    </lineage>
</organism>
<keyword evidence="1" id="KW-0732">Signal</keyword>
<feature type="chain" id="PRO_5030552339" description="TonB-dependent receptor" evidence="1">
    <location>
        <begin position="27"/>
        <end position="101"/>
    </location>
</feature>
<sequence length="101" mass="10121">MRGMLPGKSIVAVALGAGVAATGAQGAGPLEAGPAAAASVPVVVVSARKRDETIIDAPLAITVFSEQALADYGIRNFADYAIDIRPSMNAGDSFGATRSFA</sequence>
<evidence type="ECO:0008006" key="4">
    <source>
        <dbReference type="Google" id="ProtNLM"/>
    </source>
</evidence>